<keyword evidence="4 7" id="KW-0812">Transmembrane</keyword>
<keyword evidence="10" id="KW-1185">Reference proteome</keyword>
<feature type="transmembrane region" description="Helical" evidence="7">
    <location>
        <begin position="142"/>
        <end position="163"/>
    </location>
</feature>
<feature type="transmembrane region" description="Helical" evidence="7">
    <location>
        <begin position="358"/>
        <end position="377"/>
    </location>
</feature>
<dbReference type="NCBIfam" id="TIGR00786">
    <property type="entry name" value="dctM"/>
    <property type="match status" value="1"/>
</dbReference>
<reference evidence="9 10" key="1">
    <citation type="submission" date="2022-01" db="EMBL/GenBank/DDBJ databases">
        <title>Desulfofustis limnae sp. nov., a novel mesophilic sulfate-reducing bacterium isolated from marsh soil.</title>
        <authorList>
            <person name="Watanabe M."/>
            <person name="Takahashi A."/>
            <person name="Kojima H."/>
            <person name="Fukui M."/>
        </authorList>
    </citation>
    <scope>NUCLEOTIDE SEQUENCE [LARGE SCALE GENOMIC DNA]</scope>
    <source>
        <strain evidence="9 10">PPLL</strain>
    </source>
</reference>
<dbReference type="Pfam" id="PF06808">
    <property type="entry name" value="DctM"/>
    <property type="match status" value="1"/>
</dbReference>
<feature type="transmembrane region" description="Helical" evidence="7">
    <location>
        <begin position="397"/>
        <end position="422"/>
    </location>
</feature>
<keyword evidence="5 7" id="KW-1133">Transmembrane helix</keyword>
<dbReference type="PANTHER" id="PTHR33362:SF5">
    <property type="entry name" value="C4-DICARBOXYLATE TRAP TRANSPORTER LARGE PERMEASE PROTEIN DCTM"/>
    <property type="match status" value="1"/>
</dbReference>
<gene>
    <name evidence="9" type="ORF">DPPLL_23050</name>
</gene>
<feature type="transmembrane region" description="Helical" evidence="7">
    <location>
        <begin position="277"/>
        <end position="298"/>
    </location>
</feature>
<dbReference type="InterPro" id="IPR010656">
    <property type="entry name" value="DctM"/>
</dbReference>
<evidence type="ECO:0000256" key="4">
    <source>
        <dbReference type="ARBA" id="ARBA00022692"/>
    </source>
</evidence>
<dbReference type="PANTHER" id="PTHR33362">
    <property type="entry name" value="SIALIC ACID TRAP TRANSPORTER PERMEASE PROTEIN SIAT-RELATED"/>
    <property type="match status" value="1"/>
</dbReference>
<feature type="transmembrane region" description="Helical" evidence="7">
    <location>
        <begin position="175"/>
        <end position="200"/>
    </location>
</feature>
<dbReference type="Proteomes" id="UP000830055">
    <property type="component" value="Chromosome"/>
</dbReference>
<name>A0ABM7WAM3_9BACT</name>
<feature type="transmembrane region" description="Helical" evidence="7">
    <location>
        <begin position="98"/>
        <end position="122"/>
    </location>
</feature>
<proteinExistence type="predicted"/>
<evidence type="ECO:0000256" key="6">
    <source>
        <dbReference type="ARBA" id="ARBA00023136"/>
    </source>
</evidence>
<dbReference type="InterPro" id="IPR004681">
    <property type="entry name" value="TRAP_DctM"/>
</dbReference>
<comment type="subcellular location">
    <subcellularLocation>
        <location evidence="1">Cell inner membrane</location>
        <topology evidence="1">Multi-pass membrane protein</topology>
    </subcellularLocation>
</comment>
<keyword evidence="6 7" id="KW-0472">Membrane</keyword>
<evidence type="ECO:0000313" key="9">
    <source>
        <dbReference type="EMBL" id="BDD87940.1"/>
    </source>
</evidence>
<evidence type="ECO:0000259" key="8">
    <source>
        <dbReference type="Pfam" id="PF06808"/>
    </source>
</evidence>
<feature type="transmembrane region" description="Helical" evidence="7">
    <location>
        <begin position="6"/>
        <end position="23"/>
    </location>
</feature>
<evidence type="ECO:0000256" key="5">
    <source>
        <dbReference type="ARBA" id="ARBA00022989"/>
    </source>
</evidence>
<dbReference type="PIRSF" id="PIRSF006066">
    <property type="entry name" value="HI0050"/>
    <property type="match status" value="1"/>
</dbReference>
<organism evidence="9 10">
    <name type="scientific">Desulfofustis limnaeus</name>
    <dbReference type="NCBI Taxonomy" id="2740163"/>
    <lineage>
        <taxon>Bacteria</taxon>
        <taxon>Pseudomonadati</taxon>
        <taxon>Thermodesulfobacteriota</taxon>
        <taxon>Desulfobulbia</taxon>
        <taxon>Desulfobulbales</taxon>
        <taxon>Desulfocapsaceae</taxon>
        <taxon>Desulfofustis</taxon>
    </lineage>
</organism>
<protein>
    <submittedName>
        <fullName evidence="9">Membrane protein</fullName>
    </submittedName>
</protein>
<evidence type="ECO:0000256" key="7">
    <source>
        <dbReference type="SAM" id="Phobius"/>
    </source>
</evidence>
<feature type="transmembrane region" description="Helical" evidence="7">
    <location>
        <begin position="58"/>
        <end position="78"/>
    </location>
</feature>
<evidence type="ECO:0000256" key="2">
    <source>
        <dbReference type="ARBA" id="ARBA00022475"/>
    </source>
</evidence>
<feature type="transmembrane region" description="Helical" evidence="7">
    <location>
        <begin position="224"/>
        <end position="257"/>
    </location>
</feature>
<evidence type="ECO:0000256" key="3">
    <source>
        <dbReference type="ARBA" id="ARBA00022519"/>
    </source>
</evidence>
<keyword evidence="3" id="KW-0997">Cell inner membrane</keyword>
<feature type="domain" description="TRAP C4-dicarboxylate transport system permease DctM subunit" evidence="8">
    <location>
        <begin position="12"/>
        <end position="421"/>
    </location>
</feature>
<sequence length="431" mass="46181">MPISDIILFFVAGLAMLLMGVPISPVMAIIGLIGGLLAFGYPFINSIGSVVWGVHNSFILTAVPLFILMGEILLRSGVADKMYTAMAKWMNWFPGNLLHTNIGCCALFAATTGSSVACAATVGTVSLPTLNERGFSKKLSLGSLAAGGTLGILIPPSIALIIYGSLTNNSISQLFVAGVIPGITLTLIFIVYLFIASIWIRNTGVVPVSWAERLRAVPDMLPPLFIFFVVMGSIYFGIATPTESAALGIVVSLFFAWRSGKLTFQLLHKCFVNTAQLTGMIILIITAAFILNLTLSLLGIAEMLTQQVLSLNLSLTQLILVMIVFYLILGMFLDVLSIQVATIPIAYPIMTGAGADPIWFGVFIVLMSEVAMITPPMGMNLFVIQGVRPDKGPLSDVIWGALPFALIMLAFTVILIFVPELVTWLPAKMKG</sequence>
<accession>A0ABM7WAM3</accession>
<keyword evidence="2" id="KW-1003">Cell membrane</keyword>
<dbReference type="EMBL" id="AP025516">
    <property type="protein sequence ID" value="BDD87940.1"/>
    <property type="molecule type" value="Genomic_DNA"/>
</dbReference>
<feature type="transmembrane region" description="Helical" evidence="7">
    <location>
        <begin position="318"/>
        <end position="346"/>
    </location>
</feature>
<dbReference type="RefSeq" id="WP_284151341.1">
    <property type="nucleotide sequence ID" value="NZ_AP025516.1"/>
</dbReference>
<evidence type="ECO:0000256" key="1">
    <source>
        <dbReference type="ARBA" id="ARBA00004429"/>
    </source>
</evidence>
<evidence type="ECO:0000313" key="10">
    <source>
        <dbReference type="Proteomes" id="UP000830055"/>
    </source>
</evidence>